<gene>
    <name evidence="1" type="ORF">G2W53_033271</name>
</gene>
<dbReference type="AlphaFoldDB" id="A0A834T0B3"/>
<dbReference type="OrthoDB" id="2400485at2759"/>
<evidence type="ECO:0000313" key="2">
    <source>
        <dbReference type="Proteomes" id="UP000634136"/>
    </source>
</evidence>
<keyword evidence="2" id="KW-1185">Reference proteome</keyword>
<organism evidence="1 2">
    <name type="scientific">Senna tora</name>
    <dbReference type="NCBI Taxonomy" id="362788"/>
    <lineage>
        <taxon>Eukaryota</taxon>
        <taxon>Viridiplantae</taxon>
        <taxon>Streptophyta</taxon>
        <taxon>Embryophyta</taxon>
        <taxon>Tracheophyta</taxon>
        <taxon>Spermatophyta</taxon>
        <taxon>Magnoliopsida</taxon>
        <taxon>eudicotyledons</taxon>
        <taxon>Gunneridae</taxon>
        <taxon>Pentapetalae</taxon>
        <taxon>rosids</taxon>
        <taxon>fabids</taxon>
        <taxon>Fabales</taxon>
        <taxon>Fabaceae</taxon>
        <taxon>Caesalpinioideae</taxon>
        <taxon>Cassia clade</taxon>
        <taxon>Senna</taxon>
    </lineage>
</organism>
<protein>
    <submittedName>
        <fullName evidence="1">Transcription initiation factor TFIID subunit like</fullName>
    </submittedName>
</protein>
<evidence type="ECO:0000313" key="1">
    <source>
        <dbReference type="EMBL" id="KAF7812295.1"/>
    </source>
</evidence>
<dbReference type="Proteomes" id="UP000634136">
    <property type="component" value="Unassembled WGS sequence"/>
</dbReference>
<reference evidence="1" key="1">
    <citation type="submission" date="2020-09" db="EMBL/GenBank/DDBJ databases">
        <title>Genome-Enabled Discovery of Anthraquinone Biosynthesis in Senna tora.</title>
        <authorList>
            <person name="Kang S.-H."/>
            <person name="Pandey R.P."/>
            <person name="Lee C.-M."/>
            <person name="Sim J.-S."/>
            <person name="Jeong J.-T."/>
            <person name="Choi B.-S."/>
            <person name="Jung M."/>
            <person name="Ginzburg D."/>
            <person name="Zhao K."/>
            <person name="Won S.Y."/>
            <person name="Oh T.-J."/>
            <person name="Yu Y."/>
            <person name="Kim N.-H."/>
            <person name="Lee O.R."/>
            <person name="Lee T.-H."/>
            <person name="Bashyal P."/>
            <person name="Kim T.-S."/>
            <person name="Lee W.-H."/>
            <person name="Kawkins C."/>
            <person name="Kim C.-K."/>
            <person name="Kim J.S."/>
            <person name="Ahn B.O."/>
            <person name="Rhee S.Y."/>
            <person name="Sohng J.K."/>
        </authorList>
    </citation>
    <scope>NUCLEOTIDE SEQUENCE</scope>
    <source>
        <tissue evidence="1">Leaf</tissue>
    </source>
</reference>
<dbReference type="EMBL" id="JAAIUW010000010">
    <property type="protein sequence ID" value="KAF7812295.1"/>
    <property type="molecule type" value="Genomic_DNA"/>
</dbReference>
<name>A0A834T0B3_9FABA</name>
<sequence>MDSIKEGRYGSTAIAVDFKIYATDASFEDPLMCAHGVK</sequence>
<proteinExistence type="predicted"/>
<accession>A0A834T0B3</accession>
<comment type="caution">
    <text evidence="1">The sequence shown here is derived from an EMBL/GenBank/DDBJ whole genome shotgun (WGS) entry which is preliminary data.</text>
</comment>